<evidence type="ECO:0008006" key="3">
    <source>
        <dbReference type="Google" id="ProtNLM"/>
    </source>
</evidence>
<dbReference type="AlphaFoldDB" id="A0A6I6C7G4"/>
<dbReference type="EMBL" id="CP046276">
    <property type="protein sequence ID" value="QGS51736.1"/>
    <property type="molecule type" value="Genomic_DNA"/>
</dbReference>
<protein>
    <recommendedName>
        <fullName evidence="3">Transposase</fullName>
    </recommendedName>
</protein>
<evidence type="ECO:0000313" key="1">
    <source>
        <dbReference type="EMBL" id="QGS51736.1"/>
    </source>
</evidence>
<accession>A0A6I6C7G4</accession>
<sequence>MAKQWSKQEKINIVNEAKEVGIINTAVKFNLSTSTIKR</sequence>
<proteinExistence type="predicted"/>
<gene>
    <name evidence="1" type="ORF">STABA_v1c03730</name>
</gene>
<reference evidence="1 2" key="1">
    <citation type="submission" date="2019-11" db="EMBL/GenBank/DDBJ databases">
        <title>Complete genome sequence of Spiroplasma tabanidicola TAUS-1 (DSM 22603).</title>
        <authorList>
            <person name="Huang C.-T."/>
            <person name="Lin Y.-C."/>
            <person name="Kuo C.-H."/>
        </authorList>
    </citation>
    <scope>NUCLEOTIDE SEQUENCE [LARGE SCALE GENOMIC DNA]</scope>
    <source>
        <strain evidence="1 2">TAUS-1</strain>
    </source>
</reference>
<dbReference type="Proteomes" id="UP000424468">
    <property type="component" value="Chromosome"/>
</dbReference>
<evidence type="ECO:0000313" key="2">
    <source>
        <dbReference type="Proteomes" id="UP000424468"/>
    </source>
</evidence>
<keyword evidence="2" id="KW-1185">Reference proteome</keyword>
<organism evidence="1 2">
    <name type="scientific">Spiroplasma tabanidicola</name>
    <dbReference type="NCBI Taxonomy" id="324079"/>
    <lineage>
        <taxon>Bacteria</taxon>
        <taxon>Bacillati</taxon>
        <taxon>Mycoplasmatota</taxon>
        <taxon>Mollicutes</taxon>
        <taxon>Entomoplasmatales</taxon>
        <taxon>Spiroplasmataceae</taxon>
        <taxon>Spiroplasma</taxon>
    </lineage>
</organism>
<name>A0A6I6C7G4_9MOLU</name>
<dbReference type="KEGG" id="stab:STABA_v1c03730"/>